<dbReference type="Gene3D" id="3.40.50.720">
    <property type="entry name" value="NAD(P)-binding Rossmann-like Domain"/>
    <property type="match status" value="1"/>
</dbReference>
<evidence type="ECO:0000256" key="1">
    <source>
        <dbReference type="ARBA" id="ARBA00023002"/>
    </source>
</evidence>
<gene>
    <name evidence="4" type="ORF">ETSY1_07410</name>
</gene>
<dbReference type="InterPro" id="IPR050463">
    <property type="entry name" value="Gfo/Idh/MocA_oxidrdct_glycsds"/>
</dbReference>
<dbReference type="SUPFAM" id="SSF51735">
    <property type="entry name" value="NAD(P)-binding Rossmann-fold domains"/>
    <property type="match status" value="1"/>
</dbReference>
<proteinExistence type="predicted"/>
<dbReference type="Gene3D" id="3.30.360.10">
    <property type="entry name" value="Dihydrodipicolinate Reductase, domain 2"/>
    <property type="match status" value="1"/>
</dbReference>
<accession>W4LVP1</accession>
<dbReference type="SUPFAM" id="SSF55347">
    <property type="entry name" value="Glyceraldehyde-3-phosphate dehydrogenase-like, C-terminal domain"/>
    <property type="match status" value="1"/>
</dbReference>
<dbReference type="GO" id="GO:0000166">
    <property type="term" value="F:nucleotide binding"/>
    <property type="evidence" value="ECO:0007669"/>
    <property type="project" value="InterPro"/>
</dbReference>
<dbReference type="InterPro" id="IPR055170">
    <property type="entry name" value="GFO_IDH_MocA-like_dom"/>
</dbReference>
<protein>
    <submittedName>
        <fullName evidence="4">Oxidoreductase</fullName>
    </submittedName>
</protein>
<evidence type="ECO:0000259" key="3">
    <source>
        <dbReference type="Pfam" id="PF22725"/>
    </source>
</evidence>
<dbReference type="Pfam" id="PF22725">
    <property type="entry name" value="GFO_IDH_MocA_C3"/>
    <property type="match status" value="1"/>
</dbReference>
<keyword evidence="5" id="KW-1185">Reference proteome</keyword>
<dbReference type="GO" id="GO:0016491">
    <property type="term" value="F:oxidoreductase activity"/>
    <property type="evidence" value="ECO:0007669"/>
    <property type="project" value="UniProtKB-KW"/>
</dbReference>
<dbReference type="InterPro" id="IPR000683">
    <property type="entry name" value="Gfo/Idh/MocA-like_OxRdtase_N"/>
</dbReference>
<comment type="caution">
    <text evidence="4">The sequence shown here is derived from an EMBL/GenBank/DDBJ whole genome shotgun (WGS) entry which is preliminary data.</text>
</comment>
<feature type="domain" description="GFO/IDH/MocA-like oxidoreductase" evidence="3">
    <location>
        <begin position="128"/>
        <end position="250"/>
    </location>
</feature>
<dbReference type="HOGENOM" id="CLU_023194_1_2_7"/>
<dbReference type="Proteomes" id="UP000019141">
    <property type="component" value="Unassembled WGS sequence"/>
</dbReference>
<name>W4LVP1_ENTF1</name>
<dbReference type="InterPro" id="IPR036291">
    <property type="entry name" value="NAD(P)-bd_dom_sf"/>
</dbReference>
<dbReference type="PANTHER" id="PTHR43818">
    <property type="entry name" value="BCDNA.GH03377"/>
    <property type="match status" value="1"/>
</dbReference>
<keyword evidence="1" id="KW-0560">Oxidoreductase</keyword>
<dbReference type="Pfam" id="PF01408">
    <property type="entry name" value="GFO_IDH_MocA"/>
    <property type="match status" value="1"/>
</dbReference>
<evidence type="ECO:0000313" key="4">
    <source>
        <dbReference type="EMBL" id="ETX01442.1"/>
    </source>
</evidence>
<dbReference type="PANTHER" id="PTHR43818:SF11">
    <property type="entry name" value="BCDNA.GH03377"/>
    <property type="match status" value="1"/>
</dbReference>
<sequence>MIKVAVAGLGRMGISHVAIANSHPDVEVVGVCDVSQFVLGALQQYSTFACFDNYDKMLDATRPDGVIIATPTSSHAEILRATIAQGRHIFVEKPFCPESKDSCELVDLARQHDIVNQVGYHLRFLATFKQAKQLLDDHVIGDVYHFQAETYGPLVLNKSSSWRGKKSEAGGCLYDYASHTINLVNYLIGMPEAVHGSVLKRIYSSEVEDAVYSTLTFANGVTGQLAVNWSDETFRKMEARLTILGSAGKIVVDRQECRIYLRGKNSVKDLEPGWNIQYTTDLTDPVWFYLRGEEFSAQIDYFVKQIRTQNHDNINSFANAAETDVVIDMIKQDAIRLRR</sequence>
<evidence type="ECO:0000259" key="2">
    <source>
        <dbReference type="Pfam" id="PF01408"/>
    </source>
</evidence>
<dbReference type="AlphaFoldDB" id="W4LVP1"/>
<dbReference type="EMBL" id="AZHW01000232">
    <property type="protein sequence ID" value="ETX01442.1"/>
    <property type="molecule type" value="Genomic_DNA"/>
</dbReference>
<reference evidence="4 5" key="1">
    <citation type="journal article" date="2014" name="Nature">
        <title>An environmental bacterial taxon with a large and distinct metabolic repertoire.</title>
        <authorList>
            <person name="Wilson M.C."/>
            <person name="Mori T."/>
            <person name="Ruckert C."/>
            <person name="Uria A.R."/>
            <person name="Helf M.J."/>
            <person name="Takada K."/>
            <person name="Gernert C."/>
            <person name="Steffens U.A."/>
            <person name="Heycke N."/>
            <person name="Schmitt S."/>
            <person name="Rinke C."/>
            <person name="Helfrich E.J."/>
            <person name="Brachmann A.O."/>
            <person name="Gurgui C."/>
            <person name="Wakimoto T."/>
            <person name="Kracht M."/>
            <person name="Crusemann M."/>
            <person name="Hentschel U."/>
            <person name="Abe I."/>
            <person name="Matsunaga S."/>
            <person name="Kalinowski J."/>
            <person name="Takeyama H."/>
            <person name="Piel J."/>
        </authorList>
    </citation>
    <scope>NUCLEOTIDE SEQUENCE [LARGE SCALE GENOMIC DNA]</scope>
    <source>
        <strain evidence="5">TSY1</strain>
    </source>
</reference>
<organism evidence="4 5">
    <name type="scientific">Entotheonella factor</name>
    <dbReference type="NCBI Taxonomy" id="1429438"/>
    <lineage>
        <taxon>Bacteria</taxon>
        <taxon>Pseudomonadati</taxon>
        <taxon>Nitrospinota/Tectimicrobiota group</taxon>
        <taxon>Candidatus Tectimicrobiota</taxon>
        <taxon>Candidatus Entotheonellia</taxon>
        <taxon>Candidatus Entotheonellales</taxon>
        <taxon>Candidatus Entotheonellaceae</taxon>
        <taxon>Candidatus Entotheonella</taxon>
    </lineage>
</organism>
<feature type="domain" description="Gfo/Idh/MocA-like oxidoreductase N-terminal" evidence="2">
    <location>
        <begin position="2"/>
        <end position="120"/>
    </location>
</feature>
<evidence type="ECO:0000313" key="5">
    <source>
        <dbReference type="Proteomes" id="UP000019141"/>
    </source>
</evidence>